<dbReference type="RefSeq" id="WP_084744391.1">
    <property type="nucleotide sequence ID" value="NZ_CP020563.1"/>
</dbReference>
<accession>A0ABC8BLG1</accession>
<dbReference type="Proteomes" id="UP000192251">
    <property type="component" value="Chromosome"/>
</dbReference>
<proteinExistence type="predicted"/>
<evidence type="ECO:0000313" key="3">
    <source>
        <dbReference type="Proteomes" id="UP000192251"/>
    </source>
</evidence>
<organism evidence="2 3">
    <name type="scientific">Kitasatospora albolonga</name>
    <dbReference type="NCBI Taxonomy" id="68173"/>
    <lineage>
        <taxon>Bacteria</taxon>
        <taxon>Bacillati</taxon>
        <taxon>Actinomycetota</taxon>
        <taxon>Actinomycetes</taxon>
        <taxon>Kitasatosporales</taxon>
        <taxon>Streptomycetaceae</taxon>
        <taxon>Kitasatospora</taxon>
    </lineage>
</organism>
<protein>
    <submittedName>
        <fullName evidence="2">Uncharacterized protein</fullName>
    </submittedName>
</protein>
<keyword evidence="1" id="KW-1133">Transmembrane helix</keyword>
<dbReference type="EMBL" id="CP020563">
    <property type="protein sequence ID" value="ARF71122.1"/>
    <property type="molecule type" value="Genomic_DNA"/>
</dbReference>
<dbReference type="AlphaFoldDB" id="A0ABC8BLG1"/>
<keyword evidence="1" id="KW-0812">Transmembrane</keyword>
<dbReference type="Pfam" id="PF19857">
    <property type="entry name" value="DUF6332"/>
    <property type="match status" value="1"/>
</dbReference>
<evidence type="ECO:0000313" key="2">
    <source>
        <dbReference type="EMBL" id="ARF71122.1"/>
    </source>
</evidence>
<feature type="transmembrane region" description="Helical" evidence="1">
    <location>
        <begin position="12"/>
        <end position="39"/>
    </location>
</feature>
<keyword evidence="1" id="KW-0472">Membrane</keyword>
<evidence type="ECO:0000256" key="1">
    <source>
        <dbReference type="SAM" id="Phobius"/>
    </source>
</evidence>
<reference evidence="2 3" key="1">
    <citation type="submission" date="2017-04" db="EMBL/GenBank/DDBJ databases">
        <title>The complete genome sequence of Streptomyces albolongus YIM 101047, the producer of novel bafilomycins and novel odoriferous sesquiterpenoids.</title>
        <authorList>
            <person name="Yin M."/>
            <person name="Jiang Y."/>
        </authorList>
    </citation>
    <scope>NUCLEOTIDE SEQUENCE [LARGE SCALE GENOMIC DNA]</scope>
    <source>
        <strain evidence="2 3">YIM 101047</strain>
    </source>
</reference>
<gene>
    <name evidence="2" type="ORF">B7C62_01760</name>
</gene>
<sequence length="95" mass="10165">MGRRTQAERDAMTIEIGYALVSATVLAAVTFAGILAPSLYVFDLGRTARQIVLGVAAVAAVLAFVTRVVHVLWRFPRREGQPLPVPPPSRPDPGA</sequence>
<name>A0ABC8BLG1_9ACTN</name>
<dbReference type="InterPro" id="IPR046295">
    <property type="entry name" value="DUF6332"/>
</dbReference>
<dbReference type="KEGG" id="kab:B7C62_01760"/>
<feature type="transmembrane region" description="Helical" evidence="1">
    <location>
        <begin position="51"/>
        <end position="73"/>
    </location>
</feature>
<keyword evidence="3" id="KW-1185">Reference proteome</keyword>